<dbReference type="InterPro" id="IPR029058">
    <property type="entry name" value="AB_hydrolase_fold"/>
</dbReference>
<dbReference type="Pfam" id="PF20408">
    <property type="entry name" value="Abhydrolase_11"/>
    <property type="match status" value="1"/>
</dbReference>
<dbReference type="InterPro" id="IPR046879">
    <property type="entry name" value="KANL3/Tex30_Abhydrolase"/>
</dbReference>
<evidence type="ECO:0000313" key="3">
    <source>
        <dbReference type="Proteomes" id="UP000198575"/>
    </source>
</evidence>
<dbReference type="OrthoDB" id="264572at2"/>
<keyword evidence="2" id="KW-0378">Hydrolase</keyword>
<keyword evidence="3" id="KW-1185">Reference proteome</keyword>
<dbReference type="SUPFAM" id="SSF53474">
    <property type="entry name" value="alpha/beta-Hydrolases"/>
    <property type="match status" value="1"/>
</dbReference>
<accession>A0A1I4XKR8</accession>
<protein>
    <submittedName>
        <fullName evidence="2">Alpha/beta superfamily hydrolase</fullName>
    </submittedName>
</protein>
<proteinExistence type="predicted"/>
<feature type="domain" description="KANL3/Tex30 alpha/beta hydrolase-like" evidence="1">
    <location>
        <begin position="4"/>
        <end position="153"/>
    </location>
</feature>
<dbReference type="EMBL" id="FOVF01000010">
    <property type="protein sequence ID" value="SFN26206.1"/>
    <property type="molecule type" value="Genomic_DNA"/>
</dbReference>
<name>A0A1I4XKR8_9GAMM</name>
<dbReference type="Proteomes" id="UP000198575">
    <property type="component" value="Unassembled WGS sequence"/>
</dbReference>
<evidence type="ECO:0000313" key="2">
    <source>
        <dbReference type="EMBL" id="SFN26206.1"/>
    </source>
</evidence>
<sequence>MKGTIILSHGLESGPQATKVSALARVAEELGWASIRPDYRDLDASRELEAITARTARCIAAAPKTGRVIFAGSSMGAFISGFASTQRECDALFLMALPVGIEGYAFDYTAAPVPTVLVHGWRDELCPVNAVIEFARERNDTLHLVDDDHRLTAHVEFCAEAFRQQLLKLDA</sequence>
<dbReference type="Gene3D" id="3.40.50.1820">
    <property type="entry name" value="alpha/beta hydrolase"/>
    <property type="match status" value="1"/>
</dbReference>
<gene>
    <name evidence="2" type="ORF">SAMN05216289_11080</name>
</gene>
<organism evidence="2 3">
    <name type="scientific">Dokdonella immobilis</name>
    <dbReference type="NCBI Taxonomy" id="578942"/>
    <lineage>
        <taxon>Bacteria</taxon>
        <taxon>Pseudomonadati</taxon>
        <taxon>Pseudomonadota</taxon>
        <taxon>Gammaproteobacteria</taxon>
        <taxon>Lysobacterales</taxon>
        <taxon>Rhodanobacteraceae</taxon>
        <taxon>Dokdonella</taxon>
    </lineage>
</organism>
<evidence type="ECO:0000259" key="1">
    <source>
        <dbReference type="Pfam" id="PF20408"/>
    </source>
</evidence>
<reference evidence="2 3" key="1">
    <citation type="submission" date="2016-10" db="EMBL/GenBank/DDBJ databases">
        <authorList>
            <person name="de Groot N.N."/>
        </authorList>
    </citation>
    <scope>NUCLEOTIDE SEQUENCE [LARGE SCALE GENOMIC DNA]</scope>
    <source>
        <strain evidence="2 3">CGMCC 1.7659</strain>
    </source>
</reference>
<dbReference type="RefSeq" id="WP_092407274.1">
    <property type="nucleotide sequence ID" value="NZ_FOVF01000010.1"/>
</dbReference>
<dbReference type="GO" id="GO:0016787">
    <property type="term" value="F:hydrolase activity"/>
    <property type="evidence" value="ECO:0007669"/>
    <property type="project" value="UniProtKB-KW"/>
</dbReference>
<dbReference type="AlphaFoldDB" id="A0A1I4XKR8"/>
<dbReference type="STRING" id="578942.SAMN05216289_11080"/>